<feature type="compositionally biased region" description="Low complexity" evidence="4">
    <location>
        <begin position="300"/>
        <end position="315"/>
    </location>
</feature>
<gene>
    <name evidence="6" type="ORF">HUG17_10312</name>
</gene>
<dbReference type="GO" id="GO:0005634">
    <property type="term" value="C:nucleus"/>
    <property type="evidence" value="ECO:0007669"/>
    <property type="project" value="TreeGrafter"/>
</dbReference>
<proteinExistence type="inferred from homology"/>
<dbReference type="InterPro" id="IPR020119">
    <property type="entry name" value="PsdUridine_synth_TruD_CS"/>
</dbReference>
<evidence type="ECO:0000313" key="6">
    <source>
        <dbReference type="EMBL" id="KAH7636342.1"/>
    </source>
</evidence>
<dbReference type="Gene3D" id="3.30.2350.20">
    <property type="entry name" value="TruD, catalytic domain"/>
    <property type="match status" value="2"/>
</dbReference>
<dbReference type="EMBL" id="SDOV01000010">
    <property type="protein sequence ID" value="KAH7636342.1"/>
    <property type="molecule type" value="Genomic_DNA"/>
</dbReference>
<dbReference type="PANTHER" id="PTHR13326">
    <property type="entry name" value="TRNA PSEUDOURIDINE SYNTHASE D"/>
    <property type="match status" value="1"/>
</dbReference>
<dbReference type="PROSITE" id="PS01268">
    <property type="entry name" value="UPF0024"/>
    <property type="match status" value="1"/>
</dbReference>
<dbReference type="Proteomes" id="UP000828236">
    <property type="component" value="Unassembled WGS sequence"/>
</dbReference>
<evidence type="ECO:0000256" key="4">
    <source>
        <dbReference type="SAM" id="MobiDB-lite"/>
    </source>
</evidence>
<sequence>MNFRQVKKLKVDLNDVIKRGYLTEQNVGITEFIGKHKPFHGILKHRFEDFVVHEIDRQGNVIRLENIGKPEDIETTIVDEERQRIKSSETIQIDSLKIDPSFKQQIDHYVQSNFQAVNPLLSIDGLDKQERGQIHLFIKQNYSTLESCTETIDGKRFVKILPKKGDRNQRQYRRQNWPSNRPSFVHFVLYKENMETIQVVNELSRRLGVGTKKFTYAGNKDKRAISTQKFSAFRTNPAKIWRSCQEFNQRSGHRIRLHVGHFHYEKEPLRLGDLSGNQFEIVLRDVRLVDIDDDDDDMNQQKGLPSSLQQPQSSSDNIDKLFDRNVCEQALMNVKTNGFINYFGMQRFGSHRIDSHKLGILILRKEFKKLVEEILVEKPTDIVPYRNHNNKNNNSREISFNDAIRLWRQTRDANEAYRKLNYKYTIEGSLLRGLSKVNPNDYHGGLCIGLNRNSRLLYLHAYQSYLWNRIASFRIRQYGLNVVEGDLVFVGPNFNETVDDDADFSQEQQHQDDDDDHDNESSNIINNNNIKANISNDQIELVTKENLEKFTIYDVVIPIIGALSKFPTNSTKDFIDKILNEDSVSMEQFSNLGQQWCVNGSYRKLMVRPMQFKWEWCEYQDDTEPLIETDLDRIGQNEPKMNKKRNEKKRTPIDLQFDEENNYHALKIMIRLPSSSYATICLREITKVSTLSLENKPWSFATNNKNIDNENDDDDDDDEKRKKNESK</sequence>
<feature type="domain" description="TRUD" evidence="5">
    <location>
        <begin position="338"/>
        <end position="608"/>
    </location>
</feature>
<dbReference type="InterPro" id="IPR042214">
    <property type="entry name" value="TruD_catalytic"/>
</dbReference>
<dbReference type="PANTHER" id="PTHR13326:SF21">
    <property type="entry name" value="PSEUDOURIDYLATE SYNTHASE PUS7L"/>
    <property type="match status" value="1"/>
</dbReference>
<dbReference type="InterPro" id="IPR001656">
    <property type="entry name" value="PsdUridine_synth_TruD"/>
</dbReference>
<dbReference type="InterPro" id="IPR011760">
    <property type="entry name" value="PsdUridine_synth_TruD_insert"/>
</dbReference>
<evidence type="ECO:0000256" key="1">
    <source>
        <dbReference type="ARBA" id="ARBA00007953"/>
    </source>
</evidence>
<comment type="similarity">
    <text evidence="1">Belongs to the pseudouridine synthase TruD family.</text>
</comment>
<accession>A0A9D4NR20</accession>
<feature type="region of interest" description="Disordered" evidence="4">
    <location>
        <begin position="505"/>
        <end position="526"/>
    </location>
</feature>
<evidence type="ECO:0000256" key="2">
    <source>
        <dbReference type="ARBA" id="ARBA00022694"/>
    </source>
</evidence>
<evidence type="ECO:0000259" key="5">
    <source>
        <dbReference type="PROSITE" id="PS50984"/>
    </source>
</evidence>
<dbReference type="PIRSF" id="PIRSF037016">
    <property type="entry name" value="Pseudouridin_synth_euk_prd"/>
    <property type="match status" value="1"/>
</dbReference>
<evidence type="ECO:0000256" key="3">
    <source>
        <dbReference type="ARBA" id="ARBA00023235"/>
    </source>
</evidence>
<dbReference type="Pfam" id="PF01142">
    <property type="entry name" value="TruD"/>
    <property type="match status" value="2"/>
</dbReference>
<keyword evidence="3" id="KW-0413">Isomerase</keyword>
<organism evidence="6">
    <name type="scientific">Dermatophagoides farinae</name>
    <name type="common">American house dust mite</name>
    <dbReference type="NCBI Taxonomy" id="6954"/>
    <lineage>
        <taxon>Eukaryota</taxon>
        <taxon>Metazoa</taxon>
        <taxon>Ecdysozoa</taxon>
        <taxon>Arthropoda</taxon>
        <taxon>Chelicerata</taxon>
        <taxon>Arachnida</taxon>
        <taxon>Acari</taxon>
        <taxon>Acariformes</taxon>
        <taxon>Sarcoptiformes</taxon>
        <taxon>Astigmata</taxon>
        <taxon>Psoroptidia</taxon>
        <taxon>Analgoidea</taxon>
        <taxon>Pyroglyphidae</taxon>
        <taxon>Dermatophagoidinae</taxon>
        <taxon>Dermatophagoides</taxon>
    </lineage>
</organism>
<reference evidence="6" key="1">
    <citation type="submission" date="2020-06" db="EMBL/GenBank/DDBJ databases">
        <authorList>
            <person name="Ji K."/>
            <person name="Li J."/>
        </authorList>
    </citation>
    <scope>NUCLEOTIDE SEQUENCE</scope>
    <source>
        <strain evidence="6">JKM2019</strain>
        <tissue evidence="6">Whole body</tissue>
    </source>
</reference>
<dbReference type="InterPro" id="IPR020103">
    <property type="entry name" value="PsdUridine_synth_cat_dom_sf"/>
</dbReference>
<feature type="region of interest" description="Disordered" evidence="4">
    <location>
        <begin position="699"/>
        <end position="727"/>
    </location>
</feature>
<keyword evidence="2" id="KW-0819">tRNA processing</keyword>
<feature type="compositionally biased region" description="Acidic residues" evidence="4">
    <location>
        <begin position="709"/>
        <end position="718"/>
    </location>
</feature>
<dbReference type="GO" id="GO:0003723">
    <property type="term" value="F:RNA binding"/>
    <property type="evidence" value="ECO:0007669"/>
    <property type="project" value="InterPro"/>
</dbReference>
<feature type="region of interest" description="Disordered" evidence="4">
    <location>
        <begin position="294"/>
        <end position="315"/>
    </location>
</feature>
<dbReference type="CDD" id="cd02576">
    <property type="entry name" value="PseudoU_synth_ScPUS7"/>
    <property type="match status" value="1"/>
</dbReference>
<name>A0A9D4NR20_DERFA</name>
<dbReference type="GO" id="GO:0008033">
    <property type="term" value="P:tRNA processing"/>
    <property type="evidence" value="ECO:0007669"/>
    <property type="project" value="UniProtKB-KW"/>
</dbReference>
<reference evidence="6" key="2">
    <citation type="journal article" date="2021" name="World Allergy Organ. J.">
        <title>Chromosome-level assembly of Dermatophagoides farinae genome and transcriptome reveals two novel allergens Der f 37 and Der f 39.</title>
        <authorList>
            <person name="Chen J."/>
            <person name="Cai Z."/>
            <person name="Fan D."/>
            <person name="Hu J."/>
            <person name="Hou Y."/>
            <person name="He Y."/>
            <person name="Zhang Z."/>
            <person name="Zhao Z."/>
            <person name="Gao P."/>
            <person name="Hu W."/>
            <person name="Sun J."/>
            <person name="Li J."/>
            <person name="Ji K."/>
        </authorList>
    </citation>
    <scope>NUCLEOTIDE SEQUENCE</scope>
    <source>
        <strain evidence="6">JKM2019</strain>
    </source>
</reference>
<dbReference type="SUPFAM" id="SSF55120">
    <property type="entry name" value="Pseudouridine synthase"/>
    <property type="match status" value="1"/>
</dbReference>
<dbReference type="AlphaFoldDB" id="A0A9D4NR20"/>
<comment type="caution">
    <text evidence="6">The sequence shown here is derived from an EMBL/GenBank/DDBJ whole genome shotgun (WGS) entry which is preliminary data.</text>
</comment>
<dbReference type="GO" id="GO:0001522">
    <property type="term" value="P:pseudouridine synthesis"/>
    <property type="evidence" value="ECO:0007669"/>
    <property type="project" value="InterPro"/>
</dbReference>
<dbReference type="PROSITE" id="PS50984">
    <property type="entry name" value="TRUD"/>
    <property type="match status" value="1"/>
</dbReference>
<dbReference type="GO" id="GO:0009982">
    <property type="term" value="F:pseudouridine synthase activity"/>
    <property type="evidence" value="ECO:0007669"/>
    <property type="project" value="InterPro"/>
</dbReference>
<protein>
    <submittedName>
        <fullName evidence="6">Pseudouridylate synthase 7</fullName>
    </submittedName>
</protein>